<accession>A0AAX6EMC9</accession>
<dbReference type="EMBL" id="JANAVB010035619">
    <property type="protein sequence ID" value="KAJ6805078.1"/>
    <property type="molecule type" value="Genomic_DNA"/>
</dbReference>
<proteinExistence type="predicted"/>
<feature type="region of interest" description="Disordered" evidence="1">
    <location>
        <begin position="117"/>
        <end position="291"/>
    </location>
</feature>
<name>A0AAX6EMC9_IRIPA</name>
<feature type="compositionally biased region" description="Low complexity" evidence="1">
    <location>
        <begin position="267"/>
        <end position="280"/>
    </location>
</feature>
<sequence length="291" mass="31572">MAPVTVHSSEPRLVASHWYHHHQHTSNTKTLCRVRTRVSVSILHIPSPITYTSNPLSCPTNRTRQATTPVAMPQQSEERTPHLTQAACREESTARDSVVLPHSCGVVADLLPLAGRIPPRRSVHPASPRPSHLRPPSLSVPPLPGKLAGATSPDRSSTPPLSSRRRAPTDVSPSRRSAEVIFPFFPSAGGRAPSENPNRRTRPGVSPTTVVLLHAPKPRSSLHAGMRHPPLRRRPPQRDPARVDFVRPAQCRLCAPPAPPSHDADGSSSIIASSSAAQRQSRPEPPDRNPC</sequence>
<comment type="caution">
    <text evidence="2">The sequence shown here is derived from an EMBL/GenBank/DDBJ whole genome shotgun (WGS) entry which is preliminary data.</text>
</comment>
<feature type="compositionally biased region" description="Low complexity" evidence="1">
    <location>
        <begin position="151"/>
        <end position="162"/>
    </location>
</feature>
<evidence type="ECO:0000313" key="2">
    <source>
        <dbReference type="EMBL" id="KAJ6805078.1"/>
    </source>
</evidence>
<gene>
    <name evidence="2" type="ORF">M6B38_182060</name>
</gene>
<feature type="compositionally biased region" description="Low complexity" evidence="1">
    <location>
        <begin position="124"/>
        <end position="137"/>
    </location>
</feature>
<reference evidence="2" key="2">
    <citation type="submission" date="2023-04" db="EMBL/GenBank/DDBJ databases">
        <authorList>
            <person name="Bruccoleri R.E."/>
            <person name="Oakeley E.J."/>
            <person name="Faust A.-M."/>
            <person name="Dessus-Babus S."/>
            <person name="Altorfer M."/>
            <person name="Burckhardt D."/>
            <person name="Oertli M."/>
            <person name="Naumann U."/>
            <person name="Petersen F."/>
            <person name="Wong J."/>
        </authorList>
    </citation>
    <scope>NUCLEOTIDE SEQUENCE</scope>
    <source>
        <strain evidence="2">GSM-AAB239-AS_SAM_17_03QT</strain>
        <tissue evidence="2">Leaf</tissue>
    </source>
</reference>
<feature type="compositionally biased region" description="Basic residues" evidence="1">
    <location>
        <begin position="225"/>
        <end position="235"/>
    </location>
</feature>
<evidence type="ECO:0000313" key="3">
    <source>
        <dbReference type="Proteomes" id="UP001140949"/>
    </source>
</evidence>
<feature type="compositionally biased region" description="Basic and acidic residues" evidence="1">
    <location>
        <begin position="236"/>
        <end position="245"/>
    </location>
</feature>
<evidence type="ECO:0000256" key="1">
    <source>
        <dbReference type="SAM" id="MobiDB-lite"/>
    </source>
</evidence>
<reference evidence="2" key="1">
    <citation type="journal article" date="2023" name="GigaByte">
        <title>Genome assembly of the bearded iris, Iris pallida Lam.</title>
        <authorList>
            <person name="Bruccoleri R.E."/>
            <person name="Oakeley E.J."/>
            <person name="Faust A.M.E."/>
            <person name="Altorfer M."/>
            <person name="Dessus-Babus S."/>
            <person name="Burckhardt D."/>
            <person name="Oertli M."/>
            <person name="Naumann U."/>
            <person name="Petersen F."/>
            <person name="Wong J."/>
        </authorList>
    </citation>
    <scope>NUCLEOTIDE SEQUENCE</scope>
    <source>
        <strain evidence="2">GSM-AAB239-AS_SAM_17_03QT</strain>
    </source>
</reference>
<organism evidence="2 3">
    <name type="scientific">Iris pallida</name>
    <name type="common">Sweet iris</name>
    <dbReference type="NCBI Taxonomy" id="29817"/>
    <lineage>
        <taxon>Eukaryota</taxon>
        <taxon>Viridiplantae</taxon>
        <taxon>Streptophyta</taxon>
        <taxon>Embryophyta</taxon>
        <taxon>Tracheophyta</taxon>
        <taxon>Spermatophyta</taxon>
        <taxon>Magnoliopsida</taxon>
        <taxon>Liliopsida</taxon>
        <taxon>Asparagales</taxon>
        <taxon>Iridaceae</taxon>
        <taxon>Iridoideae</taxon>
        <taxon>Irideae</taxon>
        <taxon>Iris</taxon>
    </lineage>
</organism>
<dbReference type="Proteomes" id="UP001140949">
    <property type="component" value="Unassembled WGS sequence"/>
</dbReference>
<protein>
    <submittedName>
        <fullName evidence="2">Uncharacterized protein</fullName>
    </submittedName>
</protein>
<feature type="compositionally biased region" description="Basic and acidic residues" evidence="1">
    <location>
        <begin position="281"/>
        <end position="291"/>
    </location>
</feature>
<feature type="region of interest" description="Disordered" evidence="1">
    <location>
        <begin position="70"/>
        <end position="95"/>
    </location>
</feature>
<keyword evidence="3" id="KW-1185">Reference proteome</keyword>
<dbReference type="AlphaFoldDB" id="A0AAX6EMC9"/>